<dbReference type="InterPro" id="IPR036396">
    <property type="entry name" value="Cyt_P450_sf"/>
</dbReference>
<accession>A0AAE0LZD7</accession>
<evidence type="ECO:0000256" key="1">
    <source>
        <dbReference type="ARBA" id="ARBA00022617"/>
    </source>
</evidence>
<dbReference type="EMBL" id="JAUEDM010000008">
    <property type="protein sequence ID" value="KAK3313220.1"/>
    <property type="molecule type" value="Genomic_DNA"/>
</dbReference>
<dbReference type="AlphaFoldDB" id="A0AAE0LZD7"/>
<gene>
    <name evidence="4" type="ORF">B0H66DRAFT_569797</name>
</gene>
<dbReference type="GO" id="GO:0016705">
    <property type="term" value="F:oxidoreductase activity, acting on paired donors, with incorporation or reduction of molecular oxygen"/>
    <property type="evidence" value="ECO:0007669"/>
    <property type="project" value="InterPro"/>
</dbReference>
<reference evidence="4" key="1">
    <citation type="journal article" date="2023" name="Mol. Phylogenet. Evol.">
        <title>Genome-scale phylogeny and comparative genomics of the fungal order Sordariales.</title>
        <authorList>
            <person name="Hensen N."/>
            <person name="Bonometti L."/>
            <person name="Westerberg I."/>
            <person name="Brannstrom I.O."/>
            <person name="Guillou S."/>
            <person name="Cros-Aarteil S."/>
            <person name="Calhoun S."/>
            <person name="Haridas S."/>
            <person name="Kuo A."/>
            <person name="Mondo S."/>
            <person name="Pangilinan J."/>
            <person name="Riley R."/>
            <person name="LaButti K."/>
            <person name="Andreopoulos B."/>
            <person name="Lipzen A."/>
            <person name="Chen C."/>
            <person name="Yan M."/>
            <person name="Daum C."/>
            <person name="Ng V."/>
            <person name="Clum A."/>
            <person name="Steindorff A."/>
            <person name="Ohm R.A."/>
            <person name="Martin F."/>
            <person name="Silar P."/>
            <person name="Natvig D.O."/>
            <person name="Lalanne C."/>
            <person name="Gautier V."/>
            <person name="Ament-Velasquez S.L."/>
            <person name="Kruys A."/>
            <person name="Hutchinson M.I."/>
            <person name="Powell A.J."/>
            <person name="Barry K."/>
            <person name="Miller A.N."/>
            <person name="Grigoriev I.V."/>
            <person name="Debuchy R."/>
            <person name="Gladieux P."/>
            <person name="Hiltunen Thoren M."/>
            <person name="Johannesson H."/>
        </authorList>
    </citation>
    <scope>NUCLEOTIDE SEQUENCE</scope>
    <source>
        <strain evidence="4">CBS 118394</strain>
    </source>
</reference>
<dbReference type="Proteomes" id="UP001283341">
    <property type="component" value="Unassembled WGS sequence"/>
</dbReference>
<dbReference type="GO" id="GO:0004497">
    <property type="term" value="F:monooxygenase activity"/>
    <property type="evidence" value="ECO:0007669"/>
    <property type="project" value="InterPro"/>
</dbReference>
<dbReference type="Pfam" id="PF00067">
    <property type="entry name" value="p450"/>
    <property type="match status" value="1"/>
</dbReference>
<organism evidence="4 5">
    <name type="scientific">Apodospora peruviana</name>
    <dbReference type="NCBI Taxonomy" id="516989"/>
    <lineage>
        <taxon>Eukaryota</taxon>
        <taxon>Fungi</taxon>
        <taxon>Dikarya</taxon>
        <taxon>Ascomycota</taxon>
        <taxon>Pezizomycotina</taxon>
        <taxon>Sordariomycetes</taxon>
        <taxon>Sordariomycetidae</taxon>
        <taxon>Sordariales</taxon>
        <taxon>Lasiosphaeriaceae</taxon>
        <taxon>Apodospora</taxon>
    </lineage>
</organism>
<keyword evidence="2" id="KW-0479">Metal-binding</keyword>
<dbReference type="PANTHER" id="PTHR24305:SF168">
    <property type="entry name" value="P450, PUTATIVE (EUROFUNG)-RELATED"/>
    <property type="match status" value="1"/>
</dbReference>
<evidence type="ECO:0000313" key="4">
    <source>
        <dbReference type="EMBL" id="KAK3313220.1"/>
    </source>
</evidence>
<sequence length="498" mass="56187">MDRPADLLGLGGGSVELSPMKIGLYVSVVLFCANLVHRVRRWYRLRHIPGPLVSSLTSLWLFWRCLGPRIDKDGKALVDKYGPIVRLTPNSILLADVDEVIRIMSARSMYRKDDWYLIGQVQPGKDHILSMRDKEERRERKKKIAPGYSGKSGSDFEDGINRGIAALIDLIERKYISDGGPDFRLLDLAVKTHYYALDSLGEIAFSKPFGFLANDQDMHDIIKLNDQLLPVLFLASNFTWFIKLLLKWPFYYLLPRDGDNAGFGYIMGHATALIDERLNNNSKPKRDILQSFISQELTRDELKQEVSIQFFVGSDTTAMWIRMTILFLLTNPSAYGKLQTELDDAAARGLISAPIRDAEARELPYLQAVLRESIRCFPSVSAGAFYKNVPAGGDTVCGHLLPEGTRVSTVAGIYAINHSKELWGADADVFRPERWLEKEDVHEMMKILDLTFATGQFQCSGKVIAQMQVNKVVPEVSTYILRLLFCCPLTKSLAKRSD</sequence>
<keyword evidence="3" id="KW-0408">Iron</keyword>
<dbReference type="InterPro" id="IPR050121">
    <property type="entry name" value="Cytochrome_P450_monoxygenase"/>
</dbReference>
<comment type="caution">
    <text evidence="4">The sequence shown here is derived from an EMBL/GenBank/DDBJ whole genome shotgun (WGS) entry which is preliminary data.</text>
</comment>
<dbReference type="CDD" id="cd11060">
    <property type="entry name" value="CYP57A1-like"/>
    <property type="match status" value="1"/>
</dbReference>
<evidence type="ECO:0000256" key="3">
    <source>
        <dbReference type="ARBA" id="ARBA00023004"/>
    </source>
</evidence>
<dbReference type="InterPro" id="IPR001128">
    <property type="entry name" value="Cyt_P450"/>
</dbReference>
<dbReference type="PANTHER" id="PTHR24305">
    <property type="entry name" value="CYTOCHROME P450"/>
    <property type="match status" value="1"/>
</dbReference>
<dbReference type="SUPFAM" id="SSF48264">
    <property type="entry name" value="Cytochrome P450"/>
    <property type="match status" value="1"/>
</dbReference>
<keyword evidence="5" id="KW-1185">Reference proteome</keyword>
<dbReference type="GO" id="GO:0005506">
    <property type="term" value="F:iron ion binding"/>
    <property type="evidence" value="ECO:0007669"/>
    <property type="project" value="InterPro"/>
</dbReference>
<evidence type="ECO:0000256" key="2">
    <source>
        <dbReference type="ARBA" id="ARBA00022723"/>
    </source>
</evidence>
<evidence type="ECO:0000313" key="5">
    <source>
        <dbReference type="Proteomes" id="UP001283341"/>
    </source>
</evidence>
<keyword evidence="1" id="KW-0349">Heme</keyword>
<dbReference type="Gene3D" id="1.10.630.10">
    <property type="entry name" value="Cytochrome P450"/>
    <property type="match status" value="1"/>
</dbReference>
<reference evidence="4" key="2">
    <citation type="submission" date="2023-06" db="EMBL/GenBank/DDBJ databases">
        <authorList>
            <consortium name="Lawrence Berkeley National Laboratory"/>
            <person name="Haridas S."/>
            <person name="Hensen N."/>
            <person name="Bonometti L."/>
            <person name="Westerberg I."/>
            <person name="Brannstrom I.O."/>
            <person name="Guillou S."/>
            <person name="Cros-Aarteil S."/>
            <person name="Calhoun S."/>
            <person name="Kuo A."/>
            <person name="Mondo S."/>
            <person name="Pangilinan J."/>
            <person name="Riley R."/>
            <person name="Labutti K."/>
            <person name="Andreopoulos B."/>
            <person name="Lipzen A."/>
            <person name="Chen C."/>
            <person name="Yanf M."/>
            <person name="Daum C."/>
            <person name="Ng V."/>
            <person name="Clum A."/>
            <person name="Steindorff A."/>
            <person name="Ohm R."/>
            <person name="Martin F."/>
            <person name="Silar P."/>
            <person name="Natvig D."/>
            <person name="Lalanne C."/>
            <person name="Gautier V."/>
            <person name="Ament-Velasquez S.L."/>
            <person name="Kruys A."/>
            <person name="Hutchinson M.I."/>
            <person name="Powell A.J."/>
            <person name="Barry K."/>
            <person name="Miller A.N."/>
            <person name="Grigoriev I.V."/>
            <person name="Debuchy R."/>
            <person name="Gladieux P."/>
            <person name="Thoren M.H."/>
            <person name="Johannesson H."/>
        </authorList>
    </citation>
    <scope>NUCLEOTIDE SEQUENCE</scope>
    <source>
        <strain evidence="4">CBS 118394</strain>
    </source>
</reference>
<proteinExistence type="predicted"/>
<name>A0AAE0LZD7_9PEZI</name>
<dbReference type="GO" id="GO:0020037">
    <property type="term" value="F:heme binding"/>
    <property type="evidence" value="ECO:0007669"/>
    <property type="project" value="InterPro"/>
</dbReference>
<protein>
    <submittedName>
        <fullName evidence="4">Cytochrome P450</fullName>
    </submittedName>
</protein>
<dbReference type="PRINTS" id="PR00385">
    <property type="entry name" value="P450"/>
</dbReference>